<dbReference type="AlphaFoldDB" id="A0A7X0Y0G2"/>
<accession>A0A7X0Y0G2</accession>
<evidence type="ECO:0000313" key="2">
    <source>
        <dbReference type="Proteomes" id="UP000535908"/>
    </source>
</evidence>
<dbReference type="GO" id="GO:0046872">
    <property type="term" value="F:metal ion binding"/>
    <property type="evidence" value="ECO:0007669"/>
    <property type="project" value="InterPro"/>
</dbReference>
<dbReference type="InterPro" id="IPR003735">
    <property type="entry name" value="Metal_Tscrpt_repr"/>
</dbReference>
<sequence>MLMSEVRKAVSSRLAKVEGHVKSIKKMTDEGRSYEDILLQMAAVRKALQSAEKVIFSEQMKDMVASGEFDQKRVDSFIK</sequence>
<dbReference type="EMBL" id="JAARWN010000001">
    <property type="protein sequence ID" value="MBC1934752.1"/>
    <property type="molecule type" value="Genomic_DNA"/>
</dbReference>
<dbReference type="InterPro" id="IPR038390">
    <property type="entry name" value="Metal_Tscrpt_repr_sf"/>
</dbReference>
<organism evidence="1 2">
    <name type="scientific">Listeria grandensis</name>
    <dbReference type="NCBI Taxonomy" id="1494963"/>
    <lineage>
        <taxon>Bacteria</taxon>
        <taxon>Bacillati</taxon>
        <taxon>Bacillota</taxon>
        <taxon>Bacilli</taxon>
        <taxon>Bacillales</taxon>
        <taxon>Listeriaceae</taxon>
        <taxon>Listeria</taxon>
    </lineage>
</organism>
<dbReference type="Pfam" id="PF02583">
    <property type="entry name" value="Trns_repr_metal"/>
    <property type="match status" value="1"/>
</dbReference>
<name>A0A7X0Y0G2_9LIST</name>
<dbReference type="GO" id="GO:0045892">
    <property type="term" value="P:negative regulation of DNA-templated transcription"/>
    <property type="evidence" value="ECO:0007669"/>
    <property type="project" value="UniProtKB-ARBA"/>
</dbReference>
<dbReference type="PANTHER" id="PTHR33677">
    <property type="entry name" value="TRANSCRIPTIONAL REPRESSOR FRMR-RELATED"/>
    <property type="match status" value="1"/>
</dbReference>
<dbReference type="PANTHER" id="PTHR33677:SF5">
    <property type="entry name" value="TRANSCRIPTIONAL REPRESSOR FRMR"/>
    <property type="match status" value="1"/>
</dbReference>
<protein>
    <submittedName>
        <fullName evidence="1">Metal-sensitive transcriptional regulator</fullName>
    </submittedName>
</protein>
<reference evidence="1 2" key="1">
    <citation type="submission" date="2020-03" db="EMBL/GenBank/DDBJ databases">
        <title>Soil Listeria distribution.</title>
        <authorList>
            <person name="Liao J."/>
            <person name="Wiedmann M."/>
        </authorList>
    </citation>
    <scope>NUCLEOTIDE SEQUENCE [LARGE SCALE GENOMIC DNA]</scope>
    <source>
        <strain evidence="1 2">FSL L7-0741</strain>
    </source>
</reference>
<dbReference type="Gene3D" id="1.20.58.1000">
    <property type="entry name" value="Metal-sensitive repressor, helix protomer"/>
    <property type="match status" value="1"/>
</dbReference>
<dbReference type="Proteomes" id="UP000535908">
    <property type="component" value="Unassembled WGS sequence"/>
</dbReference>
<dbReference type="GO" id="GO:0003677">
    <property type="term" value="F:DNA binding"/>
    <property type="evidence" value="ECO:0007669"/>
    <property type="project" value="InterPro"/>
</dbReference>
<comment type="caution">
    <text evidence="1">The sequence shown here is derived from an EMBL/GenBank/DDBJ whole genome shotgun (WGS) entry which is preliminary data.</text>
</comment>
<gene>
    <name evidence="1" type="ORF">HCA69_00140</name>
</gene>
<evidence type="ECO:0000313" key="1">
    <source>
        <dbReference type="EMBL" id="MBC1934752.1"/>
    </source>
</evidence>
<proteinExistence type="predicted"/>